<feature type="repeat" description="TPR" evidence="3">
    <location>
        <begin position="367"/>
        <end position="400"/>
    </location>
</feature>
<feature type="coiled-coil region" evidence="4">
    <location>
        <begin position="884"/>
        <end position="925"/>
    </location>
</feature>
<dbReference type="SUPFAM" id="SSF48452">
    <property type="entry name" value="TPR-like"/>
    <property type="match status" value="3"/>
</dbReference>
<keyword evidence="7" id="KW-1185">Reference proteome</keyword>
<dbReference type="EMBL" id="CP138895">
    <property type="protein sequence ID" value="WPK24855.1"/>
    <property type="molecule type" value="Genomic_DNA"/>
</dbReference>
<evidence type="ECO:0000256" key="4">
    <source>
        <dbReference type="SAM" id="Coils"/>
    </source>
</evidence>
<feature type="compositionally biased region" description="Acidic residues" evidence="5">
    <location>
        <begin position="1075"/>
        <end position="1084"/>
    </location>
</feature>
<dbReference type="Pfam" id="PF13432">
    <property type="entry name" value="TPR_16"/>
    <property type="match status" value="1"/>
</dbReference>
<evidence type="ECO:0000313" key="6">
    <source>
        <dbReference type="EMBL" id="WPK24855.1"/>
    </source>
</evidence>
<feature type="region of interest" description="Disordered" evidence="5">
    <location>
        <begin position="961"/>
        <end position="1084"/>
    </location>
</feature>
<dbReference type="SMART" id="SM00028">
    <property type="entry name" value="TPR"/>
    <property type="match status" value="9"/>
</dbReference>
<protein>
    <recommendedName>
        <fullName evidence="8">RNA polymerase-associated protein CTR9</fullName>
    </recommendedName>
</protein>
<dbReference type="GeneID" id="88173215"/>
<dbReference type="Pfam" id="PF13181">
    <property type="entry name" value="TPR_8"/>
    <property type="match status" value="2"/>
</dbReference>
<dbReference type="Proteomes" id="UP001338582">
    <property type="component" value="Chromosome 2"/>
</dbReference>
<gene>
    <name evidence="6" type="ORF">PUMCH_002150</name>
</gene>
<feature type="compositionally biased region" description="Basic residues" evidence="5">
    <location>
        <begin position="977"/>
        <end position="995"/>
    </location>
</feature>
<feature type="compositionally biased region" description="Basic and acidic residues" evidence="5">
    <location>
        <begin position="1052"/>
        <end position="1069"/>
    </location>
</feature>
<evidence type="ECO:0000256" key="5">
    <source>
        <dbReference type="SAM" id="MobiDB-lite"/>
    </source>
</evidence>
<dbReference type="GO" id="GO:0016593">
    <property type="term" value="C:Cdc73/Paf1 complex"/>
    <property type="evidence" value="ECO:0007669"/>
    <property type="project" value="TreeGrafter"/>
</dbReference>
<feature type="repeat" description="TPR" evidence="3">
    <location>
        <begin position="203"/>
        <end position="236"/>
    </location>
</feature>
<feature type="compositionally biased region" description="Acidic residues" evidence="5">
    <location>
        <begin position="1000"/>
        <end position="1024"/>
    </location>
</feature>
<evidence type="ECO:0000256" key="1">
    <source>
        <dbReference type="ARBA" id="ARBA00022737"/>
    </source>
</evidence>
<dbReference type="InterPro" id="IPR011990">
    <property type="entry name" value="TPR-like_helical_dom_sf"/>
</dbReference>
<feature type="compositionally biased region" description="Basic residues" evidence="5">
    <location>
        <begin position="1028"/>
        <end position="1042"/>
    </location>
</feature>
<dbReference type="GO" id="GO:0000993">
    <property type="term" value="F:RNA polymerase II complex binding"/>
    <property type="evidence" value="ECO:0007669"/>
    <property type="project" value="TreeGrafter"/>
</dbReference>
<dbReference type="PANTHER" id="PTHR14027:SF2">
    <property type="entry name" value="RNA POLYMERASE-ASSOCIATED PROTEIN CTR9 HOMOLOG"/>
    <property type="match status" value="1"/>
</dbReference>
<dbReference type="Gene3D" id="1.25.40.10">
    <property type="entry name" value="Tetratricopeptide repeat domain"/>
    <property type="match status" value="5"/>
</dbReference>
<dbReference type="RefSeq" id="XP_062877238.1">
    <property type="nucleotide sequence ID" value="XM_063021168.1"/>
</dbReference>
<accession>A0AAX4HAT9</accession>
<dbReference type="KEGG" id="asau:88173215"/>
<evidence type="ECO:0000256" key="3">
    <source>
        <dbReference type="PROSITE-ProRule" id="PRU00339"/>
    </source>
</evidence>
<dbReference type="InterPro" id="IPR019734">
    <property type="entry name" value="TPR_rpt"/>
</dbReference>
<evidence type="ECO:0000256" key="2">
    <source>
        <dbReference type="ARBA" id="ARBA00022803"/>
    </source>
</evidence>
<evidence type="ECO:0008006" key="8">
    <source>
        <dbReference type="Google" id="ProtNLM"/>
    </source>
</evidence>
<dbReference type="AlphaFoldDB" id="A0AAX4HAT9"/>
<feature type="repeat" description="TPR" evidence="3">
    <location>
        <begin position="732"/>
        <end position="765"/>
    </location>
</feature>
<dbReference type="InterPro" id="IPR031101">
    <property type="entry name" value="Ctr9"/>
</dbReference>
<sequence length="1084" mass="121691">MDEALDLSYYLGGTALESVLALEIAIGSGDIVSIDELPEDPQELVTFLEGENCGVKYWKLVLQAYVRERKYTEALSIATLGLGADFLPEVDKQSLHSLIGWIHMKLANEGLARLSNLAKASENFKLAGDSSDPSNLLAKAQVHVYNDEVEPALRIYDQLLKADASNCFALLGKAQVILRKTRNYASALKIYQQVLVLNPAMKPDPRIGIGMCFWFLKDHDMAIQSWNRALELDPSNLKAKLLSNLASFDSVFLNSLSDELFVEGYKSALEQLTRLQVQNNNDNTVLLALCSFYYSKGKHDLVERIVNKVMSSLTDSGSDLTAKLSPYGGQLSSYASYWLGRIAYAKGDYTQSQKCFHEAIRSNENNLLARVGLGQSHLSRDSIEEAIMVFESVLKANPKCLEVIYILGVLYSKSNSRTKTEQAIQLLERYIRLSNNRGSVVANKKDSDALLNKEPIALNAYLTLSKLYESQDLSQALNCLHKAIESREQIKQTVPLEVYNNVGVFNFTKNNIDESIKYFNLAKAGLDDDALTSTLKADLKVSILFNLARTTESQSSEDAISMYEEVLADCSSYISAKLRLLFLDAVSTNKSAKSEIEQELKSLLEENASDMEVRSFYGWFVKTFGKRIGMKSDAESIHQKQTLVDHDSHDSYALISLANIYCIMAKDLKGSKEEEKRRKYFVRAIELYTKVLSIDPKNVFAAQGLGIVYIENKEQAKGLDILRKIRDSLNDISVYLNLGHVLSDLKQFSKAIESYEIALMRFTNDQDFKIIGFLGRAWYLRGLSEKNLPYLKKALLYAEEALGKATGVKSSYRFNVSFISFQIADFITKLPIEERNVDDINEAITNLNDAINTLNDLSSEEEEHPPYPKSELKARADLGVSTLLNRLNLCLEETKESISKLEGKLEEAKKFREEAEAKRLLEQEKVLAERKARDEQMALERAKLQEQATQWAEEARANMIVNDSEDDMPENGDEKPKKGKLGGKKKGKGKGKGKKKDIINDSDEDEASAPESEPEANMTDGEEESAPKKKNEKRKNTKRKRRAIEEDDDDEVVKKEDSENPAKKTKENESAEAAPESDGDDDLF</sequence>
<dbReference type="GO" id="GO:0006355">
    <property type="term" value="P:regulation of DNA-templated transcription"/>
    <property type="evidence" value="ECO:0007669"/>
    <property type="project" value="InterPro"/>
</dbReference>
<evidence type="ECO:0000313" key="7">
    <source>
        <dbReference type="Proteomes" id="UP001338582"/>
    </source>
</evidence>
<proteinExistence type="predicted"/>
<dbReference type="GO" id="GO:0006368">
    <property type="term" value="P:transcription elongation by RNA polymerase II"/>
    <property type="evidence" value="ECO:0007669"/>
    <property type="project" value="TreeGrafter"/>
</dbReference>
<dbReference type="PANTHER" id="PTHR14027">
    <property type="entry name" value="RNA POLYMERASE-ASSOCIATED PROTEIN CTR9"/>
    <property type="match status" value="1"/>
</dbReference>
<reference evidence="6 7" key="1">
    <citation type="submission" date="2023-10" db="EMBL/GenBank/DDBJ databases">
        <title>Draft Genome Sequence of Candida saopaulonensis from a very Premature Infant with Sepsis.</title>
        <authorList>
            <person name="Ning Y."/>
            <person name="Dai R."/>
            <person name="Xiao M."/>
            <person name="Xu Y."/>
            <person name="Yan Q."/>
            <person name="Zhang L."/>
        </authorList>
    </citation>
    <scope>NUCLEOTIDE SEQUENCE [LARGE SCALE GENOMIC DNA]</scope>
    <source>
        <strain evidence="6 7">19XY460</strain>
    </source>
</reference>
<organism evidence="6 7">
    <name type="scientific">Australozyma saopauloensis</name>
    <dbReference type="NCBI Taxonomy" id="291208"/>
    <lineage>
        <taxon>Eukaryota</taxon>
        <taxon>Fungi</taxon>
        <taxon>Dikarya</taxon>
        <taxon>Ascomycota</taxon>
        <taxon>Saccharomycotina</taxon>
        <taxon>Pichiomycetes</taxon>
        <taxon>Metschnikowiaceae</taxon>
        <taxon>Australozyma</taxon>
    </lineage>
</organism>
<keyword evidence="1" id="KW-0677">Repeat</keyword>
<keyword evidence="2 3" id="KW-0802">TPR repeat</keyword>
<keyword evidence="4" id="KW-0175">Coiled coil</keyword>
<feature type="repeat" description="TPR" evidence="3">
    <location>
        <begin position="333"/>
        <end position="366"/>
    </location>
</feature>
<name>A0AAX4HAT9_9ASCO</name>
<dbReference type="PROSITE" id="PS50005">
    <property type="entry name" value="TPR"/>
    <property type="match status" value="4"/>
</dbReference>